<dbReference type="RefSeq" id="WP_320684672.1">
    <property type="nucleotide sequence ID" value="NZ_JAXBLV010000001.1"/>
</dbReference>
<evidence type="ECO:0000313" key="2">
    <source>
        <dbReference type="Proteomes" id="UP001272242"/>
    </source>
</evidence>
<keyword evidence="2" id="KW-1185">Reference proteome</keyword>
<sequence>MDDSLDSKVRLPFQWSHRKAHLLLCASCGPALRLVGSRELQVAIEVGELHSDGQSTADQIQIEVERARAAVTRLTSDEVLRTLADIVCRAATFLVPSWLDGRLVQGEPRDVPNLLTSILGLAELVGGVADGRTLFDTLFDDIEARGVLCCPEWRTETVLALAREMYESRDFSAMPILADALQDAGCNNEDVLNHCRGPGPHVRGCWVVDLLLGKE</sequence>
<evidence type="ECO:0008006" key="3">
    <source>
        <dbReference type="Google" id="ProtNLM"/>
    </source>
</evidence>
<name>A0ABU5EQT0_9BACT</name>
<dbReference type="EMBL" id="JAXBLV010000001">
    <property type="protein sequence ID" value="MDY3557619.1"/>
    <property type="molecule type" value="Genomic_DNA"/>
</dbReference>
<organism evidence="1 2">
    <name type="scientific">Gemmata algarum</name>
    <dbReference type="NCBI Taxonomy" id="2975278"/>
    <lineage>
        <taxon>Bacteria</taxon>
        <taxon>Pseudomonadati</taxon>
        <taxon>Planctomycetota</taxon>
        <taxon>Planctomycetia</taxon>
        <taxon>Gemmatales</taxon>
        <taxon>Gemmataceae</taxon>
        <taxon>Gemmata</taxon>
    </lineage>
</organism>
<proteinExistence type="predicted"/>
<comment type="caution">
    <text evidence="1">The sequence shown here is derived from an EMBL/GenBank/DDBJ whole genome shotgun (WGS) entry which is preliminary data.</text>
</comment>
<accession>A0ABU5EQT0</accession>
<protein>
    <recommendedName>
        <fullName evidence="3">SMI1/KNR4 family protein</fullName>
    </recommendedName>
</protein>
<evidence type="ECO:0000313" key="1">
    <source>
        <dbReference type="EMBL" id="MDY3557619.1"/>
    </source>
</evidence>
<reference evidence="2" key="1">
    <citation type="journal article" date="2023" name="Mar. Drugs">
        <title>Gemmata algarum, a Novel Planctomycete Isolated from an Algal Mat, Displays Antimicrobial Activity.</title>
        <authorList>
            <person name="Kumar G."/>
            <person name="Kallscheuer N."/>
            <person name="Kashif M."/>
            <person name="Ahamad S."/>
            <person name="Jagadeeshwari U."/>
            <person name="Pannikurungottu S."/>
            <person name="Haufschild T."/>
            <person name="Kabuu M."/>
            <person name="Sasikala C."/>
            <person name="Jogler C."/>
            <person name="Ramana C."/>
        </authorList>
    </citation>
    <scope>NUCLEOTIDE SEQUENCE [LARGE SCALE GENOMIC DNA]</scope>
    <source>
        <strain evidence="2">JC673</strain>
    </source>
</reference>
<dbReference type="Proteomes" id="UP001272242">
    <property type="component" value="Unassembled WGS sequence"/>
</dbReference>
<gene>
    <name evidence="1" type="ORF">R5W23_000146</name>
</gene>